<dbReference type="EMBL" id="WTPX01000042">
    <property type="protein sequence ID" value="NNJ25603.1"/>
    <property type="molecule type" value="Genomic_DNA"/>
</dbReference>
<evidence type="ECO:0000313" key="4">
    <source>
        <dbReference type="Proteomes" id="UP000609651"/>
    </source>
</evidence>
<feature type="region of interest" description="Disordered" evidence="1">
    <location>
        <begin position="1"/>
        <end position="53"/>
    </location>
</feature>
<evidence type="ECO:0000313" key="3">
    <source>
        <dbReference type="EMBL" id="NNJ25603.1"/>
    </source>
</evidence>
<organism evidence="3 4">
    <name type="scientific">Alienimonas chondri</name>
    <dbReference type="NCBI Taxonomy" id="2681879"/>
    <lineage>
        <taxon>Bacteria</taxon>
        <taxon>Pseudomonadati</taxon>
        <taxon>Planctomycetota</taxon>
        <taxon>Planctomycetia</taxon>
        <taxon>Planctomycetales</taxon>
        <taxon>Planctomycetaceae</taxon>
        <taxon>Alienimonas</taxon>
    </lineage>
</organism>
<feature type="transmembrane region" description="Helical" evidence="2">
    <location>
        <begin position="78"/>
        <end position="102"/>
    </location>
</feature>
<accession>A0ABX1VBZ3</accession>
<name>A0ABX1VBZ3_9PLAN</name>
<proteinExistence type="predicted"/>
<keyword evidence="4" id="KW-1185">Reference proteome</keyword>
<evidence type="ECO:0000256" key="1">
    <source>
        <dbReference type="SAM" id="MobiDB-lite"/>
    </source>
</evidence>
<keyword evidence="2" id="KW-0472">Membrane</keyword>
<protein>
    <submittedName>
        <fullName evidence="3">Uncharacterized protein</fullName>
    </submittedName>
</protein>
<dbReference type="Proteomes" id="UP000609651">
    <property type="component" value="Unassembled WGS sequence"/>
</dbReference>
<gene>
    <name evidence="3" type="ORF">LzC2_16750</name>
</gene>
<reference evidence="3 4" key="1">
    <citation type="journal article" date="2020" name="Syst. Appl. Microbiol.">
        <title>Alienimonas chondri sp. nov., a novel planctomycete isolated from the biofilm of the red alga Chondrus crispus.</title>
        <authorList>
            <person name="Vitorino I."/>
            <person name="Albuquerque L."/>
            <person name="Wiegand S."/>
            <person name="Kallscheuer N."/>
            <person name="da Costa M.S."/>
            <person name="Lobo-da-Cunha A."/>
            <person name="Jogler C."/>
            <person name="Lage O.M."/>
        </authorList>
    </citation>
    <scope>NUCLEOTIDE SEQUENCE [LARGE SCALE GENOMIC DNA]</scope>
    <source>
        <strain evidence="3 4">LzC2</strain>
    </source>
</reference>
<feature type="compositionally biased region" description="Gly residues" evidence="1">
    <location>
        <begin position="1"/>
        <end position="14"/>
    </location>
</feature>
<evidence type="ECO:0000256" key="2">
    <source>
        <dbReference type="SAM" id="Phobius"/>
    </source>
</evidence>
<keyword evidence="2" id="KW-1133">Transmembrane helix</keyword>
<comment type="caution">
    <text evidence="3">The sequence shown here is derived from an EMBL/GenBank/DDBJ whole genome shotgun (WGS) entry which is preliminary data.</text>
</comment>
<feature type="compositionally biased region" description="Low complexity" evidence="1">
    <location>
        <begin position="24"/>
        <end position="36"/>
    </location>
</feature>
<sequence>MSAGTGREGGGGVCYSGAMPESPAPTAAVAVGTPDAPSAPAGTHESTATVVASRSGADPFTADEYRQFAMEDGRAGKLIGWLLCALFVYTILVASAAIWWTVQAS</sequence>
<keyword evidence="2" id="KW-0812">Transmembrane</keyword>
<dbReference type="RefSeq" id="WP_171185789.1">
    <property type="nucleotide sequence ID" value="NZ_WTPX01000042.1"/>
</dbReference>